<evidence type="ECO:0000313" key="2">
    <source>
        <dbReference type="EMBL" id="QIS23446.1"/>
    </source>
</evidence>
<dbReference type="RefSeq" id="WP_167490785.1">
    <property type="nucleotide sequence ID" value="NZ_CP046173.1"/>
</dbReference>
<protein>
    <submittedName>
        <fullName evidence="2">ISKra4 family transposase</fullName>
    </submittedName>
</protein>
<dbReference type="AlphaFoldDB" id="A0A6G9ZEA4"/>
<name>A0A6G9ZEA4_9NOCA</name>
<evidence type="ECO:0000256" key="1">
    <source>
        <dbReference type="SAM" id="MobiDB-lite"/>
    </source>
</evidence>
<sequence>MPRYDTAASAGRFAASRKLFDALVADLESDVTTQFTHDRLEDLVAGRGRELLRQLLQDHLDLHAVREETDLVVRLRTGERLAGRTRLERGHVRALATVVGTVTVRRAALRAPGARNIYPADAHLSLLVGRHSHGLRKQAVLAAVRASYDTTKSAITDRCGPVAGKRQLEGLVAAAAIDIDDFYTTRIPPPATPETLLVLTADGKGIVMRPDSLRAPTRKAAARAAPVFRTRLACGEKPNRKRMATLAAVYDAEPAPRRGHDVIAVPGGRGGDRPPRPGPRAVNIWRTASVAKSPAEVITHAFAHAEARDPGHQRNWVVLVDGDPHQIELIRAEAAHRRVSIHIILDVVHVIEYVWAAAWCFHHAGDPAAEDWVAIRMLQILTGHADHAADSIQAQADATGLAPEHRSGADAAVRYLRRHTEYLHYHIALTRGWPIATGVIEGAARHLVADRLEIGGARWGLNGAEAILTLRTLIDNGDFDDYWRHHLTREHQRNHPNDYQLAA</sequence>
<feature type="region of interest" description="Disordered" evidence="1">
    <location>
        <begin position="259"/>
        <end position="278"/>
    </location>
</feature>
<organism evidence="2 3">
    <name type="scientific">Nocardia terpenica</name>
    <dbReference type="NCBI Taxonomy" id="455432"/>
    <lineage>
        <taxon>Bacteria</taxon>
        <taxon>Bacillati</taxon>
        <taxon>Actinomycetota</taxon>
        <taxon>Actinomycetes</taxon>
        <taxon>Mycobacteriales</taxon>
        <taxon>Nocardiaceae</taxon>
        <taxon>Nocardia</taxon>
    </lineage>
</organism>
<proteinExistence type="predicted"/>
<dbReference type="EMBL" id="CP046173">
    <property type="protein sequence ID" value="QIS23446.1"/>
    <property type="molecule type" value="Genomic_DNA"/>
</dbReference>
<reference evidence="2 3" key="1">
    <citation type="journal article" date="2019" name="ACS Chem. Biol.">
        <title>Identification and Mobilization of a Cryptic Antibiotic Biosynthesis Gene Locus from a Human-Pathogenic Nocardia Isolate.</title>
        <authorList>
            <person name="Herisse M."/>
            <person name="Ishida K."/>
            <person name="Porter J.L."/>
            <person name="Howden B."/>
            <person name="Hertweck C."/>
            <person name="Stinear T.P."/>
            <person name="Pidot S.J."/>
        </authorList>
    </citation>
    <scope>NUCLEOTIDE SEQUENCE [LARGE SCALE GENOMIC DNA]</scope>
    <source>
        <strain evidence="2 3">AUSMDU00012715</strain>
    </source>
</reference>
<dbReference type="NCBIfam" id="NF033572">
    <property type="entry name" value="transpos_ISKra4"/>
    <property type="match status" value="1"/>
</dbReference>
<dbReference type="Proteomes" id="UP000500953">
    <property type="component" value="Chromosome"/>
</dbReference>
<gene>
    <name evidence="2" type="ORF">F6W96_39155</name>
</gene>
<evidence type="ECO:0000313" key="3">
    <source>
        <dbReference type="Proteomes" id="UP000500953"/>
    </source>
</evidence>
<accession>A0A6G9ZEA4</accession>